<keyword evidence="2" id="KW-0732">Signal</keyword>
<comment type="caution">
    <text evidence="3">The sequence shown here is derived from an EMBL/GenBank/DDBJ whole genome shotgun (WGS) entry which is preliminary data.</text>
</comment>
<feature type="signal peptide" evidence="2">
    <location>
        <begin position="1"/>
        <end position="22"/>
    </location>
</feature>
<feature type="region of interest" description="Disordered" evidence="1">
    <location>
        <begin position="76"/>
        <end position="108"/>
    </location>
</feature>
<dbReference type="PANTHER" id="PTHR37184">
    <property type="entry name" value="CLAVATA3/ESR (CLE)-RELATED PROTEIN 27"/>
    <property type="match status" value="1"/>
</dbReference>
<feature type="chain" id="PRO_5021793127" evidence="2">
    <location>
        <begin position="23"/>
        <end position="108"/>
    </location>
</feature>
<organism evidence="3 4">
    <name type="scientific">Malus baccata</name>
    <name type="common">Siberian crab apple</name>
    <name type="synonym">Pyrus baccata</name>
    <dbReference type="NCBI Taxonomy" id="106549"/>
    <lineage>
        <taxon>Eukaryota</taxon>
        <taxon>Viridiplantae</taxon>
        <taxon>Streptophyta</taxon>
        <taxon>Embryophyta</taxon>
        <taxon>Tracheophyta</taxon>
        <taxon>Spermatophyta</taxon>
        <taxon>Magnoliopsida</taxon>
        <taxon>eudicotyledons</taxon>
        <taxon>Gunneridae</taxon>
        <taxon>Pentapetalae</taxon>
        <taxon>rosids</taxon>
        <taxon>fabids</taxon>
        <taxon>Rosales</taxon>
        <taxon>Rosaceae</taxon>
        <taxon>Amygdaloideae</taxon>
        <taxon>Maleae</taxon>
        <taxon>Malus</taxon>
    </lineage>
</organism>
<protein>
    <submittedName>
        <fullName evidence="3">Uncharacterized protein</fullName>
    </submittedName>
</protein>
<keyword evidence="4" id="KW-1185">Reference proteome</keyword>
<accession>A0A540M0Z2</accession>
<evidence type="ECO:0000313" key="4">
    <source>
        <dbReference type="Proteomes" id="UP000315295"/>
    </source>
</evidence>
<dbReference type="AlphaFoldDB" id="A0A540M0Z2"/>
<dbReference type="InterPro" id="IPR040274">
    <property type="entry name" value="CLE27/CLE43"/>
</dbReference>
<reference evidence="3 4" key="1">
    <citation type="journal article" date="2019" name="G3 (Bethesda)">
        <title>Sequencing of a Wild Apple (Malus baccata) Genome Unravels the Differences Between Cultivated and Wild Apple Species Regarding Disease Resistance and Cold Tolerance.</title>
        <authorList>
            <person name="Chen X."/>
        </authorList>
    </citation>
    <scope>NUCLEOTIDE SEQUENCE [LARGE SCALE GENOMIC DNA]</scope>
    <source>
        <strain evidence="4">cv. Shandingzi</strain>
        <tissue evidence="3">Leaves</tissue>
    </source>
</reference>
<dbReference type="PANTHER" id="PTHR37184:SF2">
    <property type="entry name" value="CLAVATA3_ESR (CLE)-RELATED PROTEIN 43"/>
    <property type="match status" value="1"/>
</dbReference>
<evidence type="ECO:0000256" key="1">
    <source>
        <dbReference type="SAM" id="MobiDB-lite"/>
    </source>
</evidence>
<evidence type="ECO:0000313" key="3">
    <source>
        <dbReference type="EMBL" id="TQD92415.1"/>
    </source>
</evidence>
<dbReference type="EMBL" id="VIEB01000393">
    <property type="protein sequence ID" value="TQD92415.1"/>
    <property type="molecule type" value="Genomic_DNA"/>
</dbReference>
<feature type="compositionally biased region" description="Basic and acidic residues" evidence="1">
    <location>
        <begin position="87"/>
        <end position="97"/>
    </location>
</feature>
<gene>
    <name evidence="3" type="ORF">C1H46_021976</name>
</gene>
<name>A0A540M0Z2_MALBA</name>
<dbReference type="Proteomes" id="UP000315295">
    <property type="component" value="Unassembled WGS sequence"/>
</dbReference>
<sequence>MSFAGGWRLLHSSLVVILVVSALQIWVCCDCKAGAIRVFPGNTDNLISKVQVEEAERNMMQKKSKTSTEALFHKYIGGSTSSSNFNKTEKGYEESKRRVPSCPDQLHN</sequence>
<proteinExistence type="predicted"/>
<evidence type="ECO:0000256" key="2">
    <source>
        <dbReference type="SAM" id="SignalP"/>
    </source>
</evidence>